<organism evidence="1 2">
    <name type="scientific">Jiangella aurantiaca</name>
    <dbReference type="NCBI Taxonomy" id="2530373"/>
    <lineage>
        <taxon>Bacteria</taxon>
        <taxon>Bacillati</taxon>
        <taxon>Actinomycetota</taxon>
        <taxon>Actinomycetes</taxon>
        <taxon>Jiangellales</taxon>
        <taxon>Jiangellaceae</taxon>
        <taxon>Jiangella</taxon>
    </lineage>
</organism>
<name>A0A4R5A9R9_9ACTN</name>
<gene>
    <name evidence="1" type="ORF">E1262_22070</name>
</gene>
<dbReference type="EMBL" id="SMLB01000039">
    <property type="protein sequence ID" value="TDD66442.1"/>
    <property type="molecule type" value="Genomic_DNA"/>
</dbReference>
<proteinExistence type="predicted"/>
<evidence type="ECO:0000313" key="1">
    <source>
        <dbReference type="EMBL" id="TDD66442.1"/>
    </source>
</evidence>
<evidence type="ECO:0000313" key="2">
    <source>
        <dbReference type="Proteomes" id="UP000295217"/>
    </source>
</evidence>
<comment type="caution">
    <text evidence="1">The sequence shown here is derived from an EMBL/GenBank/DDBJ whole genome shotgun (WGS) entry which is preliminary data.</text>
</comment>
<sequence>MLRNASTGRDKPVMRRVKTRMSAFERHSVRRECLLGRHARRISSFLLAPLLSLPRLTVKNTGPSGQELGPAVRQPKIFTEGVTIMDALSGILDSIVALVNQLLGTVTGLLG</sequence>
<dbReference type="Proteomes" id="UP000295217">
    <property type="component" value="Unassembled WGS sequence"/>
</dbReference>
<keyword evidence="2" id="KW-1185">Reference proteome</keyword>
<accession>A0A4R5A9R9</accession>
<dbReference type="AlphaFoldDB" id="A0A4R5A9R9"/>
<protein>
    <submittedName>
        <fullName evidence="1">Uncharacterized protein</fullName>
    </submittedName>
</protein>
<dbReference type="RefSeq" id="WP_132105638.1">
    <property type="nucleotide sequence ID" value="NZ_SMLB01000039.1"/>
</dbReference>
<reference evidence="1 2" key="1">
    <citation type="submission" date="2019-02" db="EMBL/GenBank/DDBJ databases">
        <title>Draft genome sequences of novel Actinobacteria.</title>
        <authorList>
            <person name="Sahin N."/>
            <person name="Ay H."/>
            <person name="Saygin H."/>
        </authorList>
    </citation>
    <scope>NUCLEOTIDE SEQUENCE [LARGE SCALE GENOMIC DNA]</scope>
    <source>
        <strain evidence="1 2">8K307</strain>
    </source>
</reference>